<evidence type="ECO:0000256" key="6">
    <source>
        <dbReference type="SAM" id="MobiDB-lite"/>
    </source>
</evidence>
<evidence type="ECO:0000259" key="7">
    <source>
        <dbReference type="PROSITE" id="PS50023"/>
    </source>
</evidence>
<dbReference type="SUPFAM" id="SSF57716">
    <property type="entry name" value="Glucocorticoid receptor-like (DNA-binding domain)"/>
    <property type="match status" value="1"/>
</dbReference>
<dbReference type="PANTHER" id="PTHR24211:SF20">
    <property type="entry name" value="PROTEIN ESPINAS-RELATED"/>
    <property type="match status" value="1"/>
</dbReference>
<dbReference type="FunFam" id="2.10.110.10:FF:000022">
    <property type="entry name" value="prickle-like protein 2 isoform X1"/>
    <property type="match status" value="1"/>
</dbReference>
<comment type="caution">
    <text evidence="8">The sequence shown here is derived from an EMBL/GenBank/DDBJ whole genome shotgun (WGS) entry which is preliminary data.</text>
</comment>
<feature type="region of interest" description="Disordered" evidence="6">
    <location>
        <begin position="203"/>
        <end position="409"/>
    </location>
</feature>
<proteinExistence type="predicted"/>
<reference evidence="8 9" key="1">
    <citation type="journal article" date="2019" name="Commun. Biol.">
        <title>The bagworm genome reveals a unique fibroin gene that provides high tensile strength.</title>
        <authorList>
            <person name="Kono N."/>
            <person name="Nakamura H."/>
            <person name="Ohtoshi R."/>
            <person name="Tomita M."/>
            <person name="Numata K."/>
            <person name="Arakawa K."/>
        </authorList>
    </citation>
    <scope>NUCLEOTIDE SEQUENCE [LARGE SCALE GENOMIC DNA]</scope>
</reference>
<dbReference type="Pfam" id="PF00412">
    <property type="entry name" value="LIM"/>
    <property type="match status" value="2"/>
</dbReference>
<dbReference type="EMBL" id="BGZK01000173">
    <property type="protein sequence ID" value="GBP25845.1"/>
    <property type="molecule type" value="Genomic_DNA"/>
</dbReference>
<sequence>MKVRCRLAPVGGDCFEHFCGRGRSLTPDPLRPRGSRPCATTPSVRTDYSVLSRLVNNYKAIFLYYIDMERRRYVLEVKLKLFLDNFVCLQIILADECTEAEGRAWHMKHFACAECARQLGGQRYIMREARPYCLACFDACFAEYCDACGEPIGVDQGQMSHEGQHWHATERCFACHACRQSLLGRPFLPRKGAIFCSIACSKGEPPTPSDSSGPGPRPPRAPRPRRPTSPQSPPRSPPPAPASPTLDADSEPSRSLPPESPPPAPPHPPQRTCLSLDRALADLRLEPTARDREPWPRPGGDDGAEQATPPPEDWRPPVPVEACAVVAPGHASSMPELAQPEKSRRPRPNRTVRFSGDDNEAFEPDERTASRAEGAGAAGGRRRARDDDASSYCSTCSSSSSSAESYSLPTRRAVGGVRISYVPNDAVACARRERRRRSTPHDKNCIIS</sequence>
<evidence type="ECO:0000256" key="5">
    <source>
        <dbReference type="PROSITE-ProRule" id="PRU00125"/>
    </source>
</evidence>
<keyword evidence="9" id="KW-1185">Reference proteome</keyword>
<feature type="compositionally biased region" description="Basic and acidic residues" evidence="6">
    <location>
        <begin position="279"/>
        <end position="295"/>
    </location>
</feature>
<dbReference type="FunFam" id="2.10.110.10:FF:000005">
    <property type="entry name" value="Testin isoform 1"/>
    <property type="match status" value="1"/>
</dbReference>
<evidence type="ECO:0000256" key="2">
    <source>
        <dbReference type="ARBA" id="ARBA00022737"/>
    </source>
</evidence>
<dbReference type="InterPro" id="IPR033727">
    <property type="entry name" value="LIM3_prickle"/>
</dbReference>
<evidence type="ECO:0000256" key="3">
    <source>
        <dbReference type="ARBA" id="ARBA00022833"/>
    </source>
</evidence>
<dbReference type="InterPro" id="IPR001781">
    <property type="entry name" value="Znf_LIM"/>
</dbReference>
<dbReference type="Gene3D" id="2.10.110.10">
    <property type="entry name" value="Cysteine Rich Protein"/>
    <property type="match status" value="2"/>
</dbReference>
<evidence type="ECO:0000313" key="9">
    <source>
        <dbReference type="Proteomes" id="UP000299102"/>
    </source>
</evidence>
<feature type="compositionally biased region" description="Pro residues" evidence="6">
    <location>
        <begin position="308"/>
        <end position="319"/>
    </location>
</feature>
<dbReference type="OrthoDB" id="10069167at2759"/>
<dbReference type="GO" id="GO:0046872">
    <property type="term" value="F:metal ion binding"/>
    <property type="evidence" value="ECO:0007669"/>
    <property type="project" value="UniProtKB-KW"/>
</dbReference>
<name>A0A4C1UHF9_EUMVA</name>
<feature type="compositionally biased region" description="Pro residues" evidence="6">
    <location>
        <begin position="258"/>
        <end position="269"/>
    </location>
</feature>
<dbReference type="AlphaFoldDB" id="A0A4C1UHF9"/>
<dbReference type="PROSITE" id="PS50023">
    <property type="entry name" value="LIM_DOMAIN_2"/>
    <property type="match status" value="1"/>
</dbReference>
<dbReference type="PANTHER" id="PTHR24211">
    <property type="entry name" value="LIM DOMAIN-CONTAINING PROTEIN"/>
    <property type="match status" value="1"/>
</dbReference>
<dbReference type="InterPro" id="IPR047120">
    <property type="entry name" value="Pk/Esn/Tes"/>
</dbReference>
<dbReference type="STRING" id="151549.A0A4C1UHF9"/>
<dbReference type="SMART" id="SM00132">
    <property type="entry name" value="LIM"/>
    <property type="match status" value="2"/>
</dbReference>
<accession>A0A4C1UHF9</accession>
<evidence type="ECO:0000313" key="8">
    <source>
        <dbReference type="EMBL" id="GBP25845.1"/>
    </source>
</evidence>
<organism evidence="8 9">
    <name type="scientific">Eumeta variegata</name>
    <name type="common">Bagworm moth</name>
    <name type="synonym">Eumeta japonica</name>
    <dbReference type="NCBI Taxonomy" id="151549"/>
    <lineage>
        <taxon>Eukaryota</taxon>
        <taxon>Metazoa</taxon>
        <taxon>Ecdysozoa</taxon>
        <taxon>Arthropoda</taxon>
        <taxon>Hexapoda</taxon>
        <taxon>Insecta</taxon>
        <taxon>Pterygota</taxon>
        <taxon>Neoptera</taxon>
        <taxon>Endopterygota</taxon>
        <taxon>Lepidoptera</taxon>
        <taxon>Glossata</taxon>
        <taxon>Ditrysia</taxon>
        <taxon>Tineoidea</taxon>
        <taxon>Psychidae</taxon>
        <taxon>Oiketicinae</taxon>
        <taxon>Eumeta</taxon>
    </lineage>
</organism>
<feature type="compositionally biased region" description="Low complexity" evidence="6">
    <location>
        <begin position="390"/>
        <end position="407"/>
    </location>
</feature>
<gene>
    <name evidence="8" type="primary">pk</name>
    <name evidence="8" type="ORF">EVAR_81725_1</name>
</gene>
<evidence type="ECO:0000256" key="4">
    <source>
        <dbReference type="ARBA" id="ARBA00023038"/>
    </source>
</evidence>
<feature type="compositionally biased region" description="Pro residues" evidence="6">
    <location>
        <begin position="230"/>
        <end position="242"/>
    </location>
</feature>
<dbReference type="Proteomes" id="UP000299102">
    <property type="component" value="Unassembled WGS sequence"/>
</dbReference>
<keyword evidence="2" id="KW-0677">Repeat</keyword>
<dbReference type="CDD" id="cd09420">
    <property type="entry name" value="LIM3_Prickle"/>
    <property type="match status" value="1"/>
</dbReference>
<keyword evidence="1 5" id="KW-0479">Metal-binding</keyword>
<evidence type="ECO:0000256" key="1">
    <source>
        <dbReference type="ARBA" id="ARBA00022723"/>
    </source>
</evidence>
<keyword evidence="3 5" id="KW-0862">Zinc</keyword>
<keyword evidence="4 5" id="KW-0440">LIM domain</keyword>
<protein>
    <submittedName>
        <fullName evidence="8">Protein prickle</fullName>
    </submittedName>
</protein>
<feature type="domain" description="LIM zinc-binding" evidence="7">
    <location>
        <begin position="83"/>
        <end position="143"/>
    </location>
</feature>